<evidence type="ECO:0000313" key="6">
    <source>
        <dbReference type="EMBL" id="KAA9160892.1"/>
    </source>
</evidence>
<dbReference type="PRINTS" id="PR00035">
    <property type="entry name" value="HTHGNTR"/>
</dbReference>
<feature type="domain" description="HTH gntR-type" evidence="5">
    <location>
        <begin position="32"/>
        <end position="102"/>
    </location>
</feature>
<dbReference type="EMBL" id="VMNW02000019">
    <property type="protein sequence ID" value="KAA9160892.1"/>
    <property type="molecule type" value="Genomic_DNA"/>
</dbReference>
<dbReference type="Proteomes" id="UP000319769">
    <property type="component" value="Unassembled WGS sequence"/>
</dbReference>
<dbReference type="Pfam" id="PF00392">
    <property type="entry name" value="GntR"/>
    <property type="match status" value="1"/>
</dbReference>
<evidence type="ECO:0000259" key="5">
    <source>
        <dbReference type="PROSITE" id="PS50949"/>
    </source>
</evidence>
<evidence type="ECO:0000313" key="7">
    <source>
        <dbReference type="Proteomes" id="UP000319769"/>
    </source>
</evidence>
<evidence type="ECO:0000256" key="4">
    <source>
        <dbReference type="SAM" id="MobiDB-lite"/>
    </source>
</evidence>
<dbReference type="PANTHER" id="PTHR43537">
    <property type="entry name" value="TRANSCRIPTIONAL REGULATOR, GNTR FAMILY"/>
    <property type="match status" value="1"/>
</dbReference>
<dbReference type="InterPro" id="IPR036390">
    <property type="entry name" value="WH_DNA-bd_sf"/>
</dbReference>
<organism evidence="6 7">
    <name type="scientific">Amycolatopsis acidicola</name>
    <dbReference type="NCBI Taxonomy" id="2596893"/>
    <lineage>
        <taxon>Bacteria</taxon>
        <taxon>Bacillati</taxon>
        <taxon>Actinomycetota</taxon>
        <taxon>Actinomycetes</taxon>
        <taxon>Pseudonocardiales</taxon>
        <taxon>Pseudonocardiaceae</taxon>
        <taxon>Amycolatopsis</taxon>
    </lineage>
</organism>
<comment type="caution">
    <text evidence="6">The sequence shown here is derived from an EMBL/GenBank/DDBJ whole genome shotgun (WGS) entry which is preliminary data.</text>
</comment>
<feature type="region of interest" description="Disordered" evidence="4">
    <location>
        <begin position="1"/>
        <end position="25"/>
    </location>
</feature>
<dbReference type="OrthoDB" id="7989071at2"/>
<dbReference type="GO" id="GO:0003700">
    <property type="term" value="F:DNA-binding transcription factor activity"/>
    <property type="evidence" value="ECO:0007669"/>
    <property type="project" value="InterPro"/>
</dbReference>
<keyword evidence="1" id="KW-0805">Transcription regulation</keyword>
<dbReference type="Gene3D" id="1.10.10.10">
    <property type="entry name" value="Winged helix-like DNA-binding domain superfamily/Winged helix DNA-binding domain"/>
    <property type="match status" value="1"/>
</dbReference>
<protein>
    <submittedName>
        <fullName evidence="6">FadR family transcriptional regulator</fullName>
    </submittedName>
</protein>
<proteinExistence type="predicted"/>
<evidence type="ECO:0000256" key="1">
    <source>
        <dbReference type="ARBA" id="ARBA00023015"/>
    </source>
</evidence>
<dbReference type="PANTHER" id="PTHR43537:SF5">
    <property type="entry name" value="UXU OPERON TRANSCRIPTIONAL REGULATOR"/>
    <property type="match status" value="1"/>
</dbReference>
<dbReference type="PROSITE" id="PS50949">
    <property type="entry name" value="HTH_GNTR"/>
    <property type="match status" value="1"/>
</dbReference>
<dbReference type="Pfam" id="PF07729">
    <property type="entry name" value="FCD"/>
    <property type="match status" value="1"/>
</dbReference>
<accession>A0A5N0V8N9</accession>
<gene>
    <name evidence="6" type="ORF">FPZ12_015905</name>
</gene>
<reference evidence="6" key="1">
    <citation type="submission" date="2019-09" db="EMBL/GenBank/DDBJ databases">
        <authorList>
            <person name="Teo W.F.A."/>
            <person name="Duangmal K."/>
        </authorList>
    </citation>
    <scope>NUCLEOTIDE SEQUENCE [LARGE SCALE GENOMIC DNA]</scope>
    <source>
        <strain evidence="6">K81G1</strain>
    </source>
</reference>
<dbReference type="SUPFAM" id="SSF46785">
    <property type="entry name" value="Winged helix' DNA-binding domain"/>
    <property type="match status" value="1"/>
</dbReference>
<dbReference type="SMART" id="SM00345">
    <property type="entry name" value="HTH_GNTR"/>
    <property type="match status" value="1"/>
</dbReference>
<dbReference type="GO" id="GO:0003677">
    <property type="term" value="F:DNA binding"/>
    <property type="evidence" value="ECO:0007669"/>
    <property type="project" value="UniProtKB-KW"/>
</dbReference>
<dbReference type="AlphaFoldDB" id="A0A5N0V8N9"/>
<keyword evidence="7" id="KW-1185">Reference proteome</keyword>
<dbReference type="RefSeq" id="WP_144750269.1">
    <property type="nucleotide sequence ID" value="NZ_VMNW02000019.1"/>
</dbReference>
<keyword evidence="2" id="KW-0238">DNA-binding</keyword>
<dbReference type="CDD" id="cd07377">
    <property type="entry name" value="WHTH_GntR"/>
    <property type="match status" value="1"/>
</dbReference>
<sequence length="269" mass="28864">MSANGSHESAGRPGDSGRGAGSTAGLRVQRLRPAYRQVADELRAQIVAGVLPAGERLPPEPELAQLFGVSRGTVREALRVLASQHLLETARGVQGGSFVAEPDPAQLIEDLGGALGLLVMTPRLSVADLLEARLLLEPAAARLAAERADPETIEAVLAAAKAPRDARDPSGFAPHIDFHTTVLMATGNAMLAMMLQPVSDVLRTRLERSRAHDHELWAEIDACHLVLAEAIGDGDGERAETLMREHLGRLRPLYEEIDRLQRAESGESR</sequence>
<dbReference type="SUPFAM" id="SSF48008">
    <property type="entry name" value="GntR ligand-binding domain-like"/>
    <property type="match status" value="1"/>
</dbReference>
<keyword evidence="3" id="KW-0804">Transcription</keyword>
<dbReference type="InterPro" id="IPR000524">
    <property type="entry name" value="Tscrpt_reg_HTH_GntR"/>
</dbReference>
<evidence type="ECO:0000256" key="2">
    <source>
        <dbReference type="ARBA" id="ARBA00023125"/>
    </source>
</evidence>
<evidence type="ECO:0000256" key="3">
    <source>
        <dbReference type="ARBA" id="ARBA00023163"/>
    </source>
</evidence>
<name>A0A5N0V8N9_9PSEU</name>
<dbReference type="InterPro" id="IPR008920">
    <property type="entry name" value="TF_FadR/GntR_C"/>
</dbReference>
<dbReference type="InterPro" id="IPR011711">
    <property type="entry name" value="GntR_C"/>
</dbReference>
<dbReference type="SMART" id="SM00895">
    <property type="entry name" value="FCD"/>
    <property type="match status" value="1"/>
</dbReference>
<dbReference type="InterPro" id="IPR036388">
    <property type="entry name" value="WH-like_DNA-bd_sf"/>
</dbReference>
<dbReference type="Gene3D" id="1.20.120.530">
    <property type="entry name" value="GntR ligand-binding domain-like"/>
    <property type="match status" value="1"/>
</dbReference>